<proteinExistence type="predicted"/>
<evidence type="ECO:0000313" key="2">
    <source>
        <dbReference type="EMBL" id="MBL7527997.1"/>
    </source>
</evidence>
<comment type="caution">
    <text evidence="2">The sequence shown here is derived from an EMBL/GenBank/DDBJ whole genome shotgun (WGS) entry which is preliminary data.</text>
</comment>
<sequence length="345" mass="38459">MACIFTNKPLLEKEYKRLFLEKLSTLTKLKECLSARYDKKEITDAELKGVLSNNHKKIYDFIGRSNENRLRYFFGHSAQSDLRDAQIRLIDRLILDSIHFEVINMLMLQFDNEYSNNLTEIEKEWHNELHDHAQLGPLPNKLIIQNAIKSIKNSVFKDLVFPENKSVALFHVNGQSIIPNKHVFINWLSQSNTKSPIKAEHSIYAVVAAALIALFAFAFFIVSWGLPGATAAGLGGAVAASLNPAGFAIGLFVAFLLSGLISYACSNPLKGSIDTIDSSLSSPGHCPNRSSTEFIIGKLPKREQTDALNNQPPTDEFNALFTHTKTLLEDAMNNEGLNTQLNPNL</sequence>
<gene>
    <name evidence="2" type="ORF">I5282_15660</name>
</gene>
<keyword evidence="1" id="KW-1133">Transmembrane helix</keyword>
<dbReference type="Proteomes" id="UP000809910">
    <property type="component" value="Unassembled WGS sequence"/>
</dbReference>
<name>A0ABS1WF71_9GAMM</name>
<dbReference type="RefSeq" id="WP_203108546.1">
    <property type="nucleotide sequence ID" value="NZ_JADOBG010000007.1"/>
</dbReference>
<dbReference type="EMBL" id="JADWVN010000028">
    <property type="protein sequence ID" value="MBL7527997.1"/>
    <property type="molecule type" value="Genomic_DNA"/>
</dbReference>
<feature type="transmembrane region" description="Helical" evidence="1">
    <location>
        <begin position="246"/>
        <end position="265"/>
    </location>
</feature>
<feature type="transmembrane region" description="Helical" evidence="1">
    <location>
        <begin position="203"/>
        <end position="226"/>
    </location>
</feature>
<organism evidence="2 3">
    <name type="scientific">Legionella bononiensis</name>
    <dbReference type="NCBI Taxonomy" id="2793102"/>
    <lineage>
        <taxon>Bacteria</taxon>
        <taxon>Pseudomonadati</taxon>
        <taxon>Pseudomonadota</taxon>
        <taxon>Gammaproteobacteria</taxon>
        <taxon>Legionellales</taxon>
        <taxon>Legionellaceae</taxon>
        <taxon>Legionella</taxon>
    </lineage>
</organism>
<evidence type="ECO:0000313" key="3">
    <source>
        <dbReference type="Proteomes" id="UP000809910"/>
    </source>
</evidence>
<accession>A0ABS1WF71</accession>
<protein>
    <submittedName>
        <fullName evidence="2">Uncharacterized protein</fullName>
    </submittedName>
</protein>
<evidence type="ECO:0000256" key="1">
    <source>
        <dbReference type="SAM" id="Phobius"/>
    </source>
</evidence>
<keyword evidence="3" id="KW-1185">Reference proteome</keyword>
<keyword evidence="1" id="KW-0812">Transmembrane</keyword>
<keyword evidence="1" id="KW-0472">Membrane</keyword>
<reference evidence="2 3" key="1">
    <citation type="submission" date="2020-12" db="EMBL/GenBank/DDBJ databases">
        <title>WGS of Legionella: environmental sample.</title>
        <authorList>
            <person name="Cristino S."/>
            <person name="Girolamini L."/>
            <person name="Salaris S."/>
            <person name="Pascale M.R."/>
            <person name="Mazzotta M."/>
            <person name="Orsini M."/>
            <person name="Grottola A."/>
        </authorList>
    </citation>
    <scope>NUCLEOTIDE SEQUENCE [LARGE SCALE GENOMIC DNA]</scope>
    <source>
        <strain evidence="2 3">30cs62</strain>
    </source>
</reference>